<evidence type="ECO:0000313" key="1">
    <source>
        <dbReference type="EMBL" id="RMX38850.1"/>
    </source>
</evidence>
<dbReference type="AlphaFoldDB" id="A0A3M6TBV7"/>
<comment type="caution">
    <text evidence="1">The sequence shown here is derived from an EMBL/GenBank/DDBJ whole genome shotgun (WGS) entry which is preliminary data.</text>
</comment>
<organism evidence="1 2">
    <name type="scientific">Pocillopora damicornis</name>
    <name type="common">Cauliflower coral</name>
    <name type="synonym">Millepora damicornis</name>
    <dbReference type="NCBI Taxonomy" id="46731"/>
    <lineage>
        <taxon>Eukaryota</taxon>
        <taxon>Metazoa</taxon>
        <taxon>Cnidaria</taxon>
        <taxon>Anthozoa</taxon>
        <taxon>Hexacorallia</taxon>
        <taxon>Scleractinia</taxon>
        <taxon>Astrocoeniina</taxon>
        <taxon>Pocilloporidae</taxon>
        <taxon>Pocillopora</taxon>
    </lineage>
</organism>
<sequence>MKVLWLSVGSRINRLLLLLKAKKFRCLDVM</sequence>
<protein>
    <submittedName>
        <fullName evidence="1">Uncharacterized protein</fullName>
    </submittedName>
</protein>
<dbReference type="Proteomes" id="UP000275408">
    <property type="component" value="Unassembled WGS sequence"/>
</dbReference>
<dbReference type="EMBL" id="RCHS01003935">
    <property type="protein sequence ID" value="RMX38850.1"/>
    <property type="molecule type" value="Genomic_DNA"/>
</dbReference>
<gene>
    <name evidence="1" type="ORF">pdam_00022998</name>
</gene>
<proteinExistence type="predicted"/>
<reference evidence="1 2" key="1">
    <citation type="journal article" date="2018" name="Sci. Rep.">
        <title>Comparative analysis of the Pocillopora damicornis genome highlights role of immune system in coral evolution.</title>
        <authorList>
            <person name="Cunning R."/>
            <person name="Bay R.A."/>
            <person name="Gillette P."/>
            <person name="Baker A.C."/>
            <person name="Traylor-Knowles N."/>
        </authorList>
    </citation>
    <scope>NUCLEOTIDE SEQUENCE [LARGE SCALE GENOMIC DNA]</scope>
    <source>
        <strain evidence="1">RSMAS</strain>
        <tissue evidence="1">Whole animal</tissue>
    </source>
</reference>
<evidence type="ECO:0000313" key="2">
    <source>
        <dbReference type="Proteomes" id="UP000275408"/>
    </source>
</evidence>
<keyword evidence="2" id="KW-1185">Reference proteome</keyword>
<name>A0A3M6TBV7_POCDA</name>
<accession>A0A3M6TBV7</accession>